<evidence type="ECO:0000256" key="2">
    <source>
        <dbReference type="SAM" id="Phobius"/>
    </source>
</evidence>
<accession>A0A0F9QT42</accession>
<dbReference type="EMBL" id="LAZR01004466">
    <property type="protein sequence ID" value="KKN08363.1"/>
    <property type="molecule type" value="Genomic_DNA"/>
</dbReference>
<evidence type="ECO:0000256" key="1">
    <source>
        <dbReference type="SAM" id="MobiDB-lite"/>
    </source>
</evidence>
<sequence>MRRFPPRDLPPRDRPPRRDLPRPEGPFDRLLRRNQRDPAPFIIGGTVLFLALVIGTVLLISGVFSGGGGDSGSTVDSSGVRATPGEMPGLPPGLVALSDFVEFDTDGDLSATIALPLRSRPEDETGLGFYTYMDGRWQRVADARLESGEQQAEADFSPLPANLAVLRVVAQAYQAAASLPAGGTLHPDAKVGIVSPRDYRPLSDSTVEGTATEVEVEDSVLLIPTIVGSGEDSAAVVNDILADESLRGQHIQEIVELAESGDFAGIDLEYSSVDPELRSEFTLFAQELGRALRQDGRRLSLTLPPPGRQRP</sequence>
<organism evidence="3">
    <name type="scientific">marine sediment metagenome</name>
    <dbReference type="NCBI Taxonomy" id="412755"/>
    <lineage>
        <taxon>unclassified sequences</taxon>
        <taxon>metagenomes</taxon>
        <taxon>ecological metagenomes</taxon>
    </lineage>
</organism>
<name>A0A0F9QT42_9ZZZZ</name>
<comment type="caution">
    <text evidence="3">The sequence shown here is derived from an EMBL/GenBank/DDBJ whole genome shotgun (WGS) entry which is preliminary data.</text>
</comment>
<evidence type="ECO:0000313" key="3">
    <source>
        <dbReference type="EMBL" id="KKN08363.1"/>
    </source>
</evidence>
<keyword evidence="2" id="KW-1133">Transmembrane helix</keyword>
<evidence type="ECO:0008006" key="4">
    <source>
        <dbReference type="Google" id="ProtNLM"/>
    </source>
</evidence>
<feature type="region of interest" description="Disordered" evidence="1">
    <location>
        <begin position="68"/>
        <end position="87"/>
    </location>
</feature>
<proteinExistence type="predicted"/>
<dbReference type="SUPFAM" id="SSF51445">
    <property type="entry name" value="(Trans)glycosidases"/>
    <property type="match status" value="1"/>
</dbReference>
<dbReference type="InterPro" id="IPR017853">
    <property type="entry name" value="GH"/>
</dbReference>
<protein>
    <recommendedName>
        <fullName evidence="4">GH18 domain-containing protein</fullName>
    </recommendedName>
</protein>
<feature type="region of interest" description="Disordered" evidence="1">
    <location>
        <begin position="1"/>
        <end position="31"/>
    </location>
</feature>
<keyword evidence="2" id="KW-0472">Membrane</keyword>
<gene>
    <name evidence="3" type="ORF">LCGC14_1057500</name>
</gene>
<dbReference type="AlphaFoldDB" id="A0A0F9QT42"/>
<keyword evidence="2" id="KW-0812">Transmembrane</keyword>
<feature type="transmembrane region" description="Helical" evidence="2">
    <location>
        <begin position="39"/>
        <end position="64"/>
    </location>
</feature>
<reference evidence="3" key="1">
    <citation type="journal article" date="2015" name="Nature">
        <title>Complex archaea that bridge the gap between prokaryotes and eukaryotes.</title>
        <authorList>
            <person name="Spang A."/>
            <person name="Saw J.H."/>
            <person name="Jorgensen S.L."/>
            <person name="Zaremba-Niedzwiedzka K."/>
            <person name="Martijn J."/>
            <person name="Lind A.E."/>
            <person name="van Eijk R."/>
            <person name="Schleper C."/>
            <person name="Guy L."/>
            <person name="Ettema T.J."/>
        </authorList>
    </citation>
    <scope>NUCLEOTIDE SEQUENCE</scope>
</reference>
<dbReference type="Gene3D" id="3.20.20.80">
    <property type="entry name" value="Glycosidases"/>
    <property type="match status" value="1"/>
</dbReference>